<protein>
    <submittedName>
        <fullName evidence="2">Cytoplasmic protein</fullName>
    </submittedName>
</protein>
<accession>A0A0K9FC36</accession>
<evidence type="ECO:0000313" key="3">
    <source>
        <dbReference type="Proteomes" id="UP000037326"/>
    </source>
</evidence>
<dbReference type="Proteomes" id="UP000037326">
    <property type="component" value="Unassembled WGS sequence"/>
</dbReference>
<dbReference type="PROSITE" id="PS50889">
    <property type="entry name" value="S4"/>
    <property type="match status" value="1"/>
</dbReference>
<dbReference type="GeneID" id="96597895"/>
<keyword evidence="1" id="KW-0694">RNA-binding</keyword>
<dbReference type="CDD" id="cd00165">
    <property type="entry name" value="S4"/>
    <property type="match status" value="1"/>
</dbReference>
<comment type="caution">
    <text evidence="2">The sequence shown here is derived from an EMBL/GenBank/DDBJ whole genome shotgun (WGS) entry which is preliminary data.</text>
</comment>
<dbReference type="InterPro" id="IPR036986">
    <property type="entry name" value="S4_RNA-bd_sf"/>
</dbReference>
<sequence>MLNITFRWKLSQIPERTVKKHCKMCGKLSVFTDTNVRRHNSNGKNIYQYAIYKCEKNHTWNKKLAIYKTFSEHVTEVEEQKEETSILSTIPIISLVEQGIKVIHIVLDDVIGKHRIDKVLAIQIEDWSRSKIIKKIEKGTIQLNDQIIKPSAKLSKGERISIFID</sequence>
<dbReference type="SUPFAM" id="SSF55174">
    <property type="entry name" value="Alpha-L RNA-binding motif"/>
    <property type="match status" value="1"/>
</dbReference>
<dbReference type="RefSeq" id="WP_049664573.1">
    <property type="nucleotide sequence ID" value="NZ_LFXJ01000005.1"/>
</dbReference>
<name>A0A0K9FC36_9BACI</name>
<dbReference type="PATRIC" id="fig|582475.4.peg.727"/>
<evidence type="ECO:0000313" key="2">
    <source>
        <dbReference type="EMBL" id="KMY31802.1"/>
    </source>
</evidence>
<dbReference type="AlphaFoldDB" id="A0A0K9FC36"/>
<evidence type="ECO:0000256" key="1">
    <source>
        <dbReference type="PROSITE-ProRule" id="PRU00182"/>
    </source>
</evidence>
<dbReference type="GO" id="GO:0003723">
    <property type="term" value="F:RNA binding"/>
    <property type="evidence" value="ECO:0007669"/>
    <property type="project" value="UniProtKB-KW"/>
</dbReference>
<dbReference type="OrthoDB" id="9810886at2"/>
<dbReference type="EMBL" id="LFXJ01000005">
    <property type="protein sequence ID" value="KMY31802.1"/>
    <property type="molecule type" value="Genomic_DNA"/>
</dbReference>
<proteinExistence type="predicted"/>
<gene>
    <name evidence="2" type="ORF">ACZ11_06315</name>
</gene>
<reference evidence="3" key="1">
    <citation type="submission" date="2015-07" db="EMBL/GenBank/DDBJ databases">
        <authorList>
            <consortium name="Consortium for Microbial Forensics and Genomics (microFORGE)"/>
            <person name="Knight B.M."/>
            <person name="Roberts D.P."/>
            <person name="Lin D."/>
            <person name="Hari K."/>
            <person name="Fletcher J."/>
            <person name="Melcher U."/>
            <person name="Blagden T."/>
            <person name="Winegar R.A."/>
        </authorList>
    </citation>
    <scope>NUCLEOTIDE SEQUENCE [LARGE SCALE GENOMIC DNA]</scope>
    <source>
        <strain evidence="3">DSM 23493</strain>
    </source>
</reference>
<dbReference type="Gene3D" id="3.10.290.10">
    <property type="entry name" value="RNA-binding S4 domain"/>
    <property type="match status" value="1"/>
</dbReference>
<organism evidence="2 3">
    <name type="scientific">Lysinibacillus xylanilyticus</name>
    <dbReference type="NCBI Taxonomy" id="582475"/>
    <lineage>
        <taxon>Bacteria</taxon>
        <taxon>Bacillati</taxon>
        <taxon>Bacillota</taxon>
        <taxon>Bacilli</taxon>
        <taxon>Bacillales</taxon>
        <taxon>Bacillaceae</taxon>
        <taxon>Lysinibacillus</taxon>
    </lineage>
</organism>